<feature type="transmembrane region" description="Helical" evidence="5">
    <location>
        <begin position="273"/>
        <end position="293"/>
    </location>
</feature>
<dbReference type="GO" id="GO:0005783">
    <property type="term" value="C:endoplasmic reticulum"/>
    <property type="evidence" value="ECO:0007669"/>
    <property type="project" value="TreeGrafter"/>
</dbReference>
<sequence length="296" mass="32968">MSDAAVTAKPTQDDPEISAPQPPLPPPYSYQNQQPPPPYMYNPSKPDTASAHPPLNGYVSFNDIIPETSSDTSPLVSSGSFDDQTVRRAFVRKVFSILTIQLLVTFSVVCVFTFSSVVKKAVQNNIWAYLSSYIIFMVVVLSLSFCQSFRRRYPWNIVGLATVTLSLSYMVGTVASYHDTASVVVTMGVTLVISVAIIAFSAQTRYDFTMCYGLMLILLVDFIMFGLLCSFLYSYVAVVAYGCLGALLYSLFLMIDCQLMMGAMSFRLDPEEYIYAALMIYLDIILIFVYLLGMRN</sequence>
<evidence type="ECO:0000256" key="2">
    <source>
        <dbReference type="ARBA" id="ARBA00022692"/>
    </source>
</evidence>
<evidence type="ECO:0000256" key="3">
    <source>
        <dbReference type="ARBA" id="ARBA00022989"/>
    </source>
</evidence>
<organism evidence="7 8">
    <name type="scientific">Parambassis ranga</name>
    <name type="common">Indian glassy fish</name>
    <dbReference type="NCBI Taxonomy" id="210632"/>
    <lineage>
        <taxon>Eukaryota</taxon>
        <taxon>Metazoa</taxon>
        <taxon>Chordata</taxon>
        <taxon>Craniata</taxon>
        <taxon>Vertebrata</taxon>
        <taxon>Euteleostomi</taxon>
        <taxon>Actinopterygii</taxon>
        <taxon>Neopterygii</taxon>
        <taxon>Teleostei</taxon>
        <taxon>Neoteleostei</taxon>
        <taxon>Acanthomorphata</taxon>
        <taxon>Ovalentaria</taxon>
        <taxon>Ambassidae</taxon>
        <taxon>Parambassis</taxon>
    </lineage>
</organism>
<dbReference type="RefSeq" id="XP_028284051.1">
    <property type="nucleotide sequence ID" value="XM_028428250.1"/>
</dbReference>
<keyword evidence="3 5" id="KW-1133">Transmembrane helix</keyword>
<dbReference type="AlphaFoldDB" id="A0A6P7K979"/>
<feature type="transmembrane region" description="Helical" evidence="5">
    <location>
        <begin position="126"/>
        <end position="146"/>
    </location>
</feature>
<feature type="transmembrane region" description="Helical" evidence="5">
    <location>
        <begin position="94"/>
        <end position="114"/>
    </location>
</feature>
<feature type="compositionally biased region" description="Pro residues" evidence="6">
    <location>
        <begin position="20"/>
        <end position="40"/>
    </location>
</feature>
<dbReference type="CDD" id="cd10428">
    <property type="entry name" value="LFG_like"/>
    <property type="match status" value="1"/>
</dbReference>
<protein>
    <submittedName>
        <fullName evidence="8">Protein lifeguard 1</fullName>
    </submittedName>
</protein>
<evidence type="ECO:0000256" key="4">
    <source>
        <dbReference type="ARBA" id="ARBA00023136"/>
    </source>
</evidence>
<name>A0A6P7K979_9TELE</name>
<accession>A0A6P7K979</accession>
<comment type="similarity">
    <text evidence="5">Belongs to the BI1 family.</text>
</comment>
<dbReference type="GeneID" id="114450235"/>
<dbReference type="OrthoDB" id="7933078at2759"/>
<reference evidence="8" key="1">
    <citation type="submission" date="2025-08" db="UniProtKB">
        <authorList>
            <consortium name="RefSeq"/>
        </authorList>
    </citation>
    <scope>IDENTIFICATION</scope>
</reference>
<comment type="subcellular location">
    <subcellularLocation>
        <location evidence="1">Membrane</location>
        <topology evidence="1">Multi-pass membrane protein</topology>
    </subcellularLocation>
</comment>
<dbReference type="PANTHER" id="PTHR23291:SF94">
    <property type="entry name" value="PROTEIN LIFEGUARD 1 ISOFORM X2"/>
    <property type="match status" value="1"/>
</dbReference>
<evidence type="ECO:0000256" key="5">
    <source>
        <dbReference type="RuleBase" id="RU004379"/>
    </source>
</evidence>
<gene>
    <name evidence="8" type="primary">LOC114450235</name>
</gene>
<proteinExistence type="inferred from homology"/>
<evidence type="ECO:0000256" key="1">
    <source>
        <dbReference type="ARBA" id="ARBA00004141"/>
    </source>
</evidence>
<feature type="transmembrane region" description="Helical" evidence="5">
    <location>
        <begin position="212"/>
        <end position="233"/>
    </location>
</feature>
<feature type="region of interest" description="Disordered" evidence="6">
    <location>
        <begin position="1"/>
        <end position="46"/>
    </location>
</feature>
<evidence type="ECO:0000313" key="7">
    <source>
        <dbReference type="Proteomes" id="UP000515145"/>
    </source>
</evidence>
<dbReference type="Proteomes" id="UP000515145">
    <property type="component" value="Chromosome 17"/>
</dbReference>
<dbReference type="InterPro" id="IPR006214">
    <property type="entry name" value="Bax_inhibitor_1-related"/>
</dbReference>
<feature type="transmembrane region" description="Helical" evidence="5">
    <location>
        <begin position="181"/>
        <end position="200"/>
    </location>
</feature>
<keyword evidence="2 5" id="KW-0812">Transmembrane</keyword>
<evidence type="ECO:0000256" key="6">
    <source>
        <dbReference type="SAM" id="MobiDB-lite"/>
    </source>
</evidence>
<dbReference type="Pfam" id="PF01027">
    <property type="entry name" value="Bax1-I"/>
    <property type="match status" value="1"/>
</dbReference>
<dbReference type="InParanoid" id="A0A6P7K979"/>
<dbReference type="GO" id="GO:0005794">
    <property type="term" value="C:Golgi apparatus"/>
    <property type="evidence" value="ECO:0007669"/>
    <property type="project" value="TreeGrafter"/>
</dbReference>
<dbReference type="PANTHER" id="PTHR23291">
    <property type="entry name" value="BAX INHIBITOR-RELATED"/>
    <property type="match status" value="1"/>
</dbReference>
<keyword evidence="4 5" id="KW-0472">Membrane</keyword>
<evidence type="ECO:0000313" key="8">
    <source>
        <dbReference type="RefSeq" id="XP_028284051.1"/>
    </source>
</evidence>
<feature type="transmembrane region" description="Helical" evidence="5">
    <location>
        <begin position="153"/>
        <end position="175"/>
    </location>
</feature>
<dbReference type="GO" id="GO:2001234">
    <property type="term" value="P:negative regulation of apoptotic signaling pathway"/>
    <property type="evidence" value="ECO:0007669"/>
    <property type="project" value="TreeGrafter"/>
</dbReference>
<feature type="transmembrane region" description="Helical" evidence="5">
    <location>
        <begin position="239"/>
        <end position="261"/>
    </location>
</feature>
<keyword evidence="7" id="KW-1185">Reference proteome</keyword>
<dbReference type="GO" id="GO:0016020">
    <property type="term" value="C:membrane"/>
    <property type="evidence" value="ECO:0007669"/>
    <property type="project" value="UniProtKB-SubCell"/>
</dbReference>